<reference evidence="1 2" key="1">
    <citation type="submission" date="2020-07" db="EMBL/GenBank/DDBJ databases">
        <title>Sequencing the genomes of 1000 actinobacteria strains.</title>
        <authorList>
            <person name="Klenk H.-P."/>
        </authorList>
    </citation>
    <scope>NUCLEOTIDE SEQUENCE [LARGE SCALE GENOMIC DNA]</scope>
    <source>
        <strain evidence="1 2">DSM 23987</strain>
    </source>
</reference>
<dbReference type="Proteomes" id="UP000573599">
    <property type="component" value="Unassembled WGS sequence"/>
</dbReference>
<dbReference type="EMBL" id="JACCAB010000001">
    <property type="protein sequence ID" value="NYG08200.1"/>
    <property type="molecule type" value="Genomic_DNA"/>
</dbReference>
<organism evidence="1 2">
    <name type="scientific">Pedococcus badiiscoriae</name>
    <dbReference type="NCBI Taxonomy" id="642776"/>
    <lineage>
        <taxon>Bacteria</taxon>
        <taxon>Bacillati</taxon>
        <taxon>Actinomycetota</taxon>
        <taxon>Actinomycetes</taxon>
        <taxon>Micrococcales</taxon>
        <taxon>Intrasporangiaceae</taxon>
        <taxon>Pedococcus</taxon>
    </lineage>
</organism>
<comment type="caution">
    <text evidence="1">The sequence shown here is derived from an EMBL/GenBank/DDBJ whole genome shotgun (WGS) entry which is preliminary data.</text>
</comment>
<name>A0A852WH72_9MICO</name>
<accession>A0A852WH72</accession>
<proteinExistence type="predicted"/>
<evidence type="ECO:0000313" key="2">
    <source>
        <dbReference type="Proteomes" id="UP000573599"/>
    </source>
</evidence>
<evidence type="ECO:0000313" key="1">
    <source>
        <dbReference type="EMBL" id="NYG08200.1"/>
    </source>
</evidence>
<protein>
    <submittedName>
        <fullName evidence="1">Uncharacterized protein</fullName>
    </submittedName>
</protein>
<dbReference type="AlphaFoldDB" id="A0A852WH72"/>
<keyword evidence="2" id="KW-1185">Reference proteome</keyword>
<gene>
    <name evidence="1" type="ORF">BJ986_002687</name>
</gene>
<dbReference type="RefSeq" id="WP_179420117.1">
    <property type="nucleotide sequence ID" value="NZ_JACCAB010000001.1"/>
</dbReference>
<sequence length="92" mass="10217">MPKNPKAAKGTKLAKAKKKCCKDRPRCAQCPVVLMRLAKMGYAEQDPDKPRRYTVDTSVPKKAWLIARQLTLASAPCRIPTPHPRSRCACVA</sequence>